<comment type="subcellular location">
    <subcellularLocation>
        <location evidence="1 6">Cytoplasm</location>
    </subcellularLocation>
</comment>
<dbReference type="GO" id="GO:0003727">
    <property type="term" value="F:single-stranded RNA binding"/>
    <property type="evidence" value="ECO:0007669"/>
    <property type="project" value="TreeGrafter"/>
</dbReference>
<gene>
    <name evidence="6" type="primary">nfi</name>
    <name evidence="7" type="ORF">C8J48_1675</name>
</gene>
<dbReference type="GO" id="GO:0043737">
    <property type="term" value="F:deoxyribonuclease V activity"/>
    <property type="evidence" value="ECO:0007669"/>
    <property type="project" value="UniProtKB-UniRule"/>
</dbReference>
<dbReference type="RefSeq" id="WP_107725797.1">
    <property type="nucleotide sequence ID" value="NZ_PZZP01000001.1"/>
</dbReference>
<dbReference type="InterPro" id="IPR007581">
    <property type="entry name" value="Endonuclease-V"/>
</dbReference>
<keyword evidence="2 6" id="KW-0963">Cytoplasm</keyword>
<keyword evidence="6" id="KW-0479">Metal-binding</keyword>
<evidence type="ECO:0000256" key="4">
    <source>
        <dbReference type="ARBA" id="ARBA00022759"/>
    </source>
</evidence>
<dbReference type="GO" id="GO:0005737">
    <property type="term" value="C:cytoplasm"/>
    <property type="evidence" value="ECO:0007669"/>
    <property type="project" value="UniProtKB-SubCell"/>
</dbReference>
<evidence type="ECO:0000256" key="2">
    <source>
        <dbReference type="ARBA" id="ARBA00022490"/>
    </source>
</evidence>
<organism evidence="7 8">
    <name type="scientific">Desmospora activa DSM 45169</name>
    <dbReference type="NCBI Taxonomy" id="1121389"/>
    <lineage>
        <taxon>Bacteria</taxon>
        <taxon>Bacillati</taxon>
        <taxon>Bacillota</taxon>
        <taxon>Bacilli</taxon>
        <taxon>Bacillales</taxon>
        <taxon>Thermoactinomycetaceae</taxon>
        <taxon>Desmospora</taxon>
    </lineage>
</organism>
<dbReference type="EC" id="3.1.21.7" evidence="6"/>
<dbReference type="Proteomes" id="UP000241639">
    <property type="component" value="Unassembled WGS sequence"/>
</dbReference>
<comment type="caution">
    <text evidence="7">The sequence shown here is derived from an EMBL/GenBank/DDBJ whole genome shotgun (WGS) entry which is preliminary data.</text>
</comment>
<dbReference type="HAMAP" id="MF_00801">
    <property type="entry name" value="Endonuclease_5"/>
    <property type="match status" value="1"/>
</dbReference>
<evidence type="ECO:0000313" key="7">
    <source>
        <dbReference type="EMBL" id="PTM59073.1"/>
    </source>
</evidence>
<sequence length="249" mass="27958">MLEASSHGIYTTPMFMMVHLLSAISMNYNQIHDFHLTPLQMKEIQSTLKRKITLRPYQGNLQVVAGVDVAYQGTQGVAVIVVMDYPSKEILETVCYEEKVATDYIPGLLAFRELPLILKAWEQLTISPDLVFFDGNGILHPRQMGIATHASFFIDRPTIGVAKSHFIGSYDSPAQRQGSYSPIIDQGETIGAVLRTQTAVKPVYVSIGNRVTLQQAIDFTMQLVGTESRVPEIIRQADIRTRQFWREKG</sequence>
<evidence type="ECO:0000256" key="3">
    <source>
        <dbReference type="ARBA" id="ARBA00022722"/>
    </source>
</evidence>
<comment type="similarity">
    <text evidence="6">Belongs to the endonuclease V family.</text>
</comment>
<dbReference type="Pfam" id="PF04493">
    <property type="entry name" value="Endonuclease_5"/>
    <property type="match status" value="1"/>
</dbReference>
<feature type="binding site" evidence="6">
    <location>
        <position position="134"/>
    </location>
    <ligand>
        <name>Mg(2+)</name>
        <dbReference type="ChEBI" id="CHEBI:18420"/>
    </ligand>
</feature>
<keyword evidence="6" id="KW-0234">DNA repair</keyword>
<reference evidence="7 8" key="1">
    <citation type="submission" date="2018-04" db="EMBL/GenBank/DDBJ databases">
        <title>Genomic Encyclopedia of Archaeal and Bacterial Type Strains, Phase II (KMG-II): from individual species to whole genera.</title>
        <authorList>
            <person name="Goeker M."/>
        </authorList>
    </citation>
    <scope>NUCLEOTIDE SEQUENCE [LARGE SCALE GENOMIC DNA]</scope>
    <source>
        <strain evidence="7 8">DSM 45169</strain>
    </source>
</reference>
<dbReference type="EMBL" id="PZZP01000001">
    <property type="protein sequence ID" value="PTM59073.1"/>
    <property type="molecule type" value="Genomic_DNA"/>
</dbReference>
<keyword evidence="6" id="KW-0227">DNA damage</keyword>
<dbReference type="GO" id="GO:0016891">
    <property type="term" value="F:RNA endonuclease activity producing 5'-phosphomonoesters, hydrolytic mechanism"/>
    <property type="evidence" value="ECO:0007669"/>
    <property type="project" value="TreeGrafter"/>
</dbReference>
<evidence type="ECO:0000256" key="6">
    <source>
        <dbReference type="HAMAP-Rule" id="MF_00801"/>
    </source>
</evidence>
<dbReference type="GO" id="GO:0000287">
    <property type="term" value="F:magnesium ion binding"/>
    <property type="evidence" value="ECO:0007669"/>
    <property type="project" value="UniProtKB-UniRule"/>
</dbReference>
<feature type="binding site" evidence="6">
    <location>
        <position position="68"/>
    </location>
    <ligand>
        <name>Mg(2+)</name>
        <dbReference type="ChEBI" id="CHEBI:18420"/>
    </ligand>
</feature>
<comment type="function">
    <text evidence="6">DNA repair enzyme involved in the repair of deaminated bases. Selectively cleaves double-stranded DNA at the second phosphodiester bond 3' to a deoxyinosine leaving behind the intact lesion on the nicked DNA.</text>
</comment>
<dbReference type="CDD" id="cd06559">
    <property type="entry name" value="Endonuclease_V"/>
    <property type="match status" value="1"/>
</dbReference>
<comment type="cofactor">
    <cofactor evidence="6">
        <name>Mg(2+)</name>
        <dbReference type="ChEBI" id="CHEBI:18420"/>
    </cofactor>
</comment>
<evidence type="ECO:0000256" key="1">
    <source>
        <dbReference type="ARBA" id="ARBA00004496"/>
    </source>
</evidence>
<keyword evidence="5 6" id="KW-0378">Hydrolase</keyword>
<keyword evidence="8" id="KW-1185">Reference proteome</keyword>
<keyword evidence="3 6" id="KW-0540">Nuclease</keyword>
<keyword evidence="4 6" id="KW-0255">Endonuclease</keyword>
<evidence type="ECO:0000313" key="8">
    <source>
        <dbReference type="Proteomes" id="UP000241639"/>
    </source>
</evidence>
<protein>
    <recommendedName>
        <fullName evidence="6">Endonuclease V</fullName>
        <ecNumber evidence="6">3.1.21.7</ecNumber>
    </recommendedName>
    <alternativeName>
        <fullName evidence="6">Deoxyinosine 3'endonuclease</fullName>
    </alternativeName>
    <alternativeName>
        <fullName evidence="6">Deoxyribonuclease V</fullName>
        <shortName evidence="6">DNase V</shortName>
    </alternativeName>
</protein>
<evidence type="ECO:0000256" key="5">
    <source>
        <dbReference type="ARBA" id="ARBA00022801"/>
    </source>
</evidence>
<dbReference type="AlphaFoldDB" id="A0A2T4ZB00"/>
<proteinExistence type="inferred from homology"/>
<keyword evidence="6" id="KW-0460">Magnesium</keyword>
<comment type="catalytic activity">
    <reaction evidence="6">
        <text>Endonucleolytic cleavage at apurinic or apyrimidinic sites to products with a 5'-phosphate.</text>
        <dbReference type="EC" id="3.1.21.7"/>
    </reaction>
</comment>
<feature type="site" description="Interaction with target DNA" evidence="6">
    <location>
        <position position="104"/>
    </location>
</feature>
<dbReference type="OrthoDB" id="9790916at2"/>
<dbReference type="PANTHER" id="PTHR28511">
    <property type="entry name" value="ENDONUCLEASE V"/>
    <property type="match status" value="1"/>
</dbReference>
<accession>A0A2T4ZB00</accession>
<name>A0A2T4ZB00_9BACL</name>
<dbReference type="Gene3D" id="3.30.2170.10">
    <property type="entry name" value="archaeoglobus fulgidus dsm 4304 superfamily"/>
    <property type="match status" value="1"/>
</dbReference>
<dbReference type="GO" id="GO:0006281">
    <property type="term" value="P:DNA repair"/>
    <property type="evidence" value="ECO:0007669"/>
    <property type="project" value="UniProtKB-UniRule"/>
</dbReference>
<dbReference type="PANTHER" id="PTHR28511:SF1">
    <property type="entry name" value="ENDONUCLEASE V"/>
    <property type="match status" value="1"/>
</dbReference>